<dbReference type="InterPro" id="IPR011250">
    <property type="entry name" value="OMP/PagP_B-barrel"/>
</dbReference>
<organism evidence="8 9">
    <name type="scientific">Methylobacterium aquaticum</name>
    <dbReference type="NCBI Taxonomy" id="270351"/>
    <lineage>
        <taxon>Bacteria</taxon>
        <taxon>Pseudomonadati</taxon>
        <taxon>Pseudomonadota</taxon>
        <taxon>Alphaproteobacteria</taxon>
        <taxon>Hyphomicrobiales</taxon>
        <taxon>Methylobacteriaceae</taxon>
        <taxon>Methylobacterium</taxon>
    </lineage>
</organism>
<dbReference type="InterPro" id="IPR027385">
    <property type="entry name" value="Beta-barrel_OMP"/>
</dbReference>
<dbReference type="AlphaFoldDB" id="A0A0J6SC57"/>
<proteinExistence type="inferred from homology"/>
<dbReference type="EMBL" id="LABX01000129">
    <property type="protein sequence ID" value="KMO32795.1"/>
    <property type="molecule type" value="Genomic_DNA"/>
</dbReference>
<name>A0A0J6SC57_9HYPH</name>
<dbReference type="SUPFAM" id="SSF69917">
    <property type="entry name" value="OMPT-like"/>
    <property type="match status" value="1"/>
</dbReference>
<feature type="domain" description="Outer membrane protein beta-barrel" evidence="7">
    <location>
        <begin position="104"/>
        <end position="242"/>
    </location>
</feature>
<comment type="subcellular location">
    <subcellularLocation>
        <location evidence="1">Cell outer membrane</location>
    </subcellularLocation>
</comment>
<evidence type="ECO:0000256" key="3">
    <source>
        <dbReference type="ARBA" id="ARBA00023136"/>
    </source>
</evidence>
<dbReference type="GO" id="GO:0004190">
    <property type="term" value="F:aspartic-type endopeptidase activity"/>
    <property type="evidence" value="ECO:0007669"/>
    <property type="project" value="InterPro"/>
</dbReference>
<dbReference type="Gene3D" id="2.40.160.20">
    <property type="match status" value="1"/>
</dbReference>
<sequence>MPGPTTRILLTLIPLAGFAADALAADLTRRAALPDPSLPVFTWTGIYSGLFTGYGRLDNRTSPACIGADGRTNGLQCPVRSAFSPKADDVVAGSEVGYTYQLSPGPSLVVGAAGDYQFTPIRSYGVRTGAFAQAGQPGAVYPGGVYQAGQRLDWLGTARGKIGYAFDRVFIYGTGGVAFGSVRLDTATTADGGAFGERVNRPDFDARKSALRVGWVAGGGVEYAISPHLSIKGEALYYDLGARTVLAGDASGLRPGVAAGTRVETSGVLGRIGLNYRFDRGLPVIGPFVDVGKALIDPVPYVPPVAQTWDFEIGNRYVYNSGSFSKALYRPGNEPMASRLSYRDVAAHSTETFARLDHNPTGLFAKGFLGSGFVTSGGRVTNEDDPPGLRGNAPSNTLSRIRDGGVVISAVDAGYHVLRTDTFRLGAFVGYQSAIERVNAAGLVQTAANPVIGAGGVPNSVVVASQDNHWTALRVGLVGEARFDRFTLSLEGAYLPVVGLDGYGRHWLRPDITPQAEHGTGSGYFLQGMIAYDLTSKISIGVGARTWRMTVDRQDGTAQLPALAQPAKFVSERYGAFAQISYRFTESDLDLGGLMAK</sequence>
<evidence type="ECO:0000256" key="1">
    <source>
        <dbReference type="ARBA" id="ARBA00004442"/>
    </source>
</evidence>
<dbReference type="Gene3D" id="2.40.128.90">
    <property type="entry name" value="OMPT-like"/>
    <property type="match status" value="1"/>
</dbReference>
<dbReference type="SUPFAM" id="SSF56925">
    <property type="entry name" value="OMPA-like"/>
    <property type="match status" value="1"/>
</dbReference>
<gene>
    <name evidence="8" type="ORF">VP06_16945</name>
</gene>
<evidence type="ECO:0000256" key="2">
    <source>
        <dbReference type="ARBA" id="ARBA00022729"/>
    </source>
</evidence>
<evidence type="ECO:0000256" key="6">
    <source>
        <dbReference type="SAM" id="SignalP"/>
    </source>
</evidence>
<dbReference type="InterPro" id="IPR053724">
    <property type="entry name" value="OMP_A26_sf"/>
</dbReference>
<evidence type="ECO:0000256" key="5">
    <source>
        <dbReference type="ARBA" id="ARBA00038306"/>
    </source>
</evidence>
<keyword evidence="2 6" id="KW-0732">Signal</keyword>
<dbReference type="Proteomes" id="UP000035929">
    <property type="component" value="Unassembled WGS sequence"/>
</dbReference>
<evidence type="ECO:0000313" key="8">
    <source>
        <dbReference type="EMBL" id="KMO32795.1"/>
    </source>
</evidence>
<dbReference type="InterPro" id="IPR051692">
    <property type="entry name" value="OMP-like"/>
</dbReference>
<accession>A0A0J6SC57</accession>
<dbReference type="GO" id="GO:0009279">
    <property type="term" value="C:cell outer membrane"/>
    <property type="evidence" value="ECO:0007669"/>
    <property type="project" value="UniProtKB-SubCell"/>
</dbReference>
<keyword evidence="3" id="KW-0472">Membrane</keyword>
<evidence type="ECO:0000259" key="7">
    <source>
        <dbReference type="Pfam" id="PF13505"/>
    </source>
</evidence>
<dbReference type="PANTHER" id="PTHR34001">
    <property type="entry name" value="BLL7405 PROTEIN"/>
    <property type="match status" value="1"/>
</dbReference>
<feature type="chain" id="PRO_5005280970" description="Outer membrane protein beta-barrel domain-containing protein" evidence="6">
    <location>
        <begin position="25"/>
        <end position="597"/>
    </location>
</feature>
<feature type="signal peptide" evidence="6">
    <location>
        <begin position="1"/>
        <end position="24"/>
    </location>
</feature>
<comment type="similarity">
    <text evidence="5">Belongs to the Omp25/RopB family.</text>
</comment>
<reference evidence="8 9" key="1">
    <citation type="submission" date="2015-03" db="EMBL/GenBank/DDBJ databases">
        <title>Genome sequencing of Methylobacterium aquaticum DSM16371 type strain.</title>
        <authorList>
            <person name="Chaudhry V."/>
            <person name="Patil P.B."/>
        </authorList>
    </citation>
    <scope>NUCLEOTIDE SEQUENCE [LARGE SCALE GENOMIC DNA]</scope>
    <source>
        <strain evidence="8 9">DSM 16371</strain>
    </source>
</reference>
<dbReference type="PANTHER" id="PTHR34001:SF3">
    <property type="entry name" value="BLL7405 PROTEIN"/>
    <property type="match status" value="1"/>
</dbReference>
<protein>
    <recommendedName>
        <fullName evidence="7">Outer membrane protein beta-barrel domain-containing protein</fullName>
    </recommendedName>
</protein>
<dbReference type="PATRIC" id="fig|270351.6.peg.913"/>
<evidence type="ECO:0000313" key="9">
    <source>
        <dbReference type="Proteomes" id="UP000035929"/>
    </source>
</evidence>
<dbReference type="InterPro" id="IPR020080">
    <property type="entry name" value="OM_adhesin/peptidase_omptin"/>
</dbReference>
<evidence type="ECO:0000256" key="4">
    <source>
        <dbReference type="ARBA" id="ARBA00023237"/>
    </source>
</evidence>
<dbReference type="Pfam" id="PF13505">
    <property type="entry name" value="OMP_b-brl"/>
    <property type="match status" value="1"/>
</dbReference>
<keyword evidence="4" id="KW-0998">Cell outer membrane</keyword>
<comment type="caution">
    <text evidence="8">The sequence shown here is derived from an EMBL/GenBank/DDBJ whole genome shotgun (WGS) entry which is preliminary data.</text>
</comment>